<gene>
    <name evidence="1" type="ORF">LCGC14_0797910</name>
</gene>
<proteinExistence type="predicted"/>
<organism evidence="1">
    <name type="scientific">marine sediment metagenome</name>
    <dbReference type="NCBI Taxonomy" id="412755"/>
    <lineage>
        <taxon>unclassified sequences</taxon>
        <taxon>metagenomes</taxon>
        <taxon>ecological metagenomes</taxon>
    </lineage>
</organism>
<dbReference type="AlphaFoldDB" id="A0A0F9PQH2"/>
<protein>
    <submittedName>
        <fullName evidence="1">Uncharacterized protein</fullName>
    </submittedName>
</protein>
<evidence type="ECO:0000313" key="1">
    <source>
        <dbReference type="EMBL" id="KKN34030.1"/>
    </source>
</evidence>
<sequence length="137" mass="16299">MPEVNFGDIGKSLDEIAEKSKKDEKKVKKISTKEAIEKSKAYAEEIKEAIKERNEREYDELDAAWNESTKIEGKPRIQKIEIDSNKVYLKLRDMNEKDYPIYDTIIRRAKSGRKHSYLESYINFINRYFKELVRDDE</sequence>
<reference evidence="1" key="1">
    <citation type="journal article" date="2015" name="Nature">
        <title>Complex archaea that bridge the gap between prokaryotes and eukaryotes.</title>
        <authorList>
            <person name="Spang A."/>
            <person name="Saw J.H."/>
            <person name="Jorgensen S.L."/>
            <person name="Zaremba-Niedzwiedzka K."/>
            <person name="Martijn J."/>
            <person name="Lind A.E."/>
            <person name="van Eijk R."/>
            <person name="Schleper C."/>
            <person name="Guy L."/>
            <person name="Ettema T.J."/>
        </authorList>
    </citation>
    <scope>NUCLEOTIDE SEQUENCE</scope>
</reference>
<comment type="caution">
    <text evidence="1">The sequence shown here is derived from an EMBL/GenBank/DDBJ whole genome shotgun (WGS) entry which is preliminary data.</text>
</comment>
<dbReference type="EMBL" id="LAZR01002134">
    <property type="protein sequence ID" value="KKN34030.1"/>
    <property type="molecule type" value="Genomic_DNA"/>
</dbReference>
<accession>A0A0F9PQH2</accession>
<name>A0A0F9PQH2_9ZZZZ</name>